<reference evidence="2" key="2">
    <citation type="journal article" date="2015" name="Fish Shellfish Immunol.">
        <title>Early steps in the European eel (Anguilla anguilla)-Vibrio vulnificus interaction in the gills: Role of the RtxA13 toxin.</title>
        <authorList>
            <person name="Callol A."/>
            <person name="Pajuelo D."/>
            <person name="Ebbesson L."/>
            <person name="Teles M."/>
            <person name="MacKenzie S."/>
            <person name="Amaro C."/>
        </authorList>
    </citation>
    <scope>NUCLEOTIDE SEQUENCE</scope>
</reference>
<evidence type="ECO:0000256" key="1">
    <source>
        <dbReference type="SAM" id="Phobius"/>
    </source>
</evidence>
<protein>
    <submittedName>
        <fullName evidence="2">Uncharacterized protein</fullName>
    </submittedName>
</protein>
<organism evidence="2">
    <name type="scientific">Anguilla anguilla</name>
    <name type="common">European freshwater eel</name>
    <name type="synonym">Muraena anguilla</name>
    <dbReference type="NCBI Taxonomy" id="7936"/>
    <lineage>
        <taxon>Eukaryota</taxon>
        <taxon>Metazoa</taxon>
        <taxon>Chordata</taxon>
        <taxon>Craniata</taxon>
        <taxon>Vertebrata</taxon>
        <taxon>Euteleostomi</taxon>
        <taxon>Actinopterygii</taxon>
        <taxon>Neopterygii</taxon>
        <taxon>Teleostei</taxon>
        <taxon>Anguilliformes</taxon>
        <taxon>Anguillidae</taxon>
        <taxon>Anguilla</taxon>
    </lineage>
</organism>
<proteinExistence type="predicted"/>
<evidence type="ECO:0000313" key="2">
    <source>
        <dbReference type="EMBL" id="JAH89243.1"/>
    </source>
</evidence>
<feature type="transmembrane region" description="Helical" evidence="1">
    <location>
        <begin position="63"/>
        <end position="82"/>
    </location>
</feature>
<keyword evidence="1" id="KW-0812">Transmembrane</keyword>
<reference evidence="2" key="1">
    <citation type="submission" date="2014-11" db="EMBL/GenBank/DDBJ databases">
        <authorList>
            <person name="Amaro Gonzalez C."/>
        </authorList>
    </citation>
    <scope>NUCLEOTIDE SEQUENCE</scope>
</reference>
<accession>A0A0E9WIG1</accession>
<keyword evidence="1" id="KW-0472">Membrane</keyword>
<name>A0A0E9WIG1_ANGAN</name>
<dbReference type="AlphaFoldDB" id="A0A0E9WIG1"/>
<sequence length="84" mass="9846">MCLIKKDKITLFGAQQIHWFKSINIYPVKLMKGLDQATLCLPPCGYAFIECVFFRLMCIASLYVQYMCVRVCLCVGMFIWLFQF</sequence>
<keyword evidence="1" id="KW-1133">Transmembrane helix</keyword>
<dbReference type="EMBL" id="GBXM01019334">
    <property type="protein sequence ID" value="JAH89243.1"/>
    <property type="molecule type" value="Transcribed_RNA"/>
</dbReference>